<dbReference type="AlphaFoldDB" id="A0A948RR76"/>
<feature type="repeat" description="TPR" evidence="1">
    <location>
        <begin position="521"/>
        <end position="554"/>
    </location>
</feature>
<evidence type="ECO:0000256" key="1">
    <source>
        <dbReference type="PROSITE-ProRule" id="PRU00339"/>
    </source>
</evidence>
<evidence type="ECO:0000259" key="2">
    <source>
        <dbReference type="Pfam" id="PF00884"/>
    </source>
</evidence>
<sequence length="707" mass="78878">MRVFWMGISRMRRYAGFSVIFGLLVVSGFWFALFGGCSRAPRRPNVLLIILDTTRADAIGAYGSSTAKTPHIDALAARGLLFKKMVTQNPYTLGSITTILTSLPPDLHGIRDNSNFKLAGEAETLAESFKAGGFATAAFVSAYPIRAETGIHQGFDLYDDDFSMGFPVFEIQFEPMKATRQGAERRGGETVSRAIEWLEPKRRGGNPFFLLVHLFDPHQPYDPPPPFQAEFRGNPYGGEVAYCDSLIGSLLGRLEQQDLLNSTIVAVVSDHGEAFHEHEEVGHGFLLYETTMRVPWIMAGPQIPAASIEGTARLIDVAPTLMGACGLKIPAMFQGDNLMSELAVAAAGSTIRLSERPTYFETYYPRMTHHWSELLGWRDGPWKYIRGPRPELFNLERDPDEALDLYHQERAKAAELSAAMDDYLQRSSPYRLSPLAEAPDAETMEKLRSLGYLGGSTPERAIERPGWECGLPDPKDAIGAWNLRQEANAFLRIALVQFQAGQFEKALEWADRSLASDESRMDALMVRAKSLAALNRLDEAHDSFEKLLRHQPEDAAAWSGFGIVQDRLGRPARAEEAFVKSIELDSTLSDAHFNMGSLLIRQGRIREAVPYYEAVRRLQPEDASLRADLARLYMSLEKVQDMESVLEEGYATDPRHPGILLLLAQLRIHQGNLGEGRQLLERYLELYPERPDAPEVRTLLASLGDES</sequence>
<comment type="caution">
    <text evidence="3">The sequence shown here is derived from an EMBL/GenBank/DDBJ whole genome shotgun (WGS) entry which is preliminary data.</text>
</comment>
<dbReference type="Proteomes" id="UP000777784">
    <property type="component" value="Unassembled WGS sequence"/>
</dbReference>
<dbReference type="PROSITE" id="PS50005">
    <property type="entry name" value="TPR"/>
    <property type="match status" value="3"/>
</dbReference>
<reference evidence="3" key="1">
    <citation type="submission" date="2021-05" db="EMBL/GenBank/DDBJ databases">
        <title>Energy efficiency and biological interactions define the core microbiome of deep oligotrophic groundwater.</title>
        <authorList>
            <person name="Mehrshad M."/>
            <person name="Lopez-Fernandez M."/>
            <person name="Bell E."/>
            <person name="Bernier-Latmani R."/>
            <person name="Bertilsson S."/>
            <person name="Dopson M."/>
        </authorList>
    </citation>
    <scope>NUCLEOTIDE SEQUENCE</scope>
    <source>
        <strain evidence="3">Modern_marine.mb.64</strain>
    </source>
</reference>
<dbReference type="PANTHER" id="PTHR43751:SF3">
    <property type="entry name" value="SULFATASE N-TERMINAL DOMAIN-CONTAINING PROTEIN"/>
    <property type="match status" value="1"/>
</dbReference>
<dbReference type="EMBL" id="JAHJDP010000007">
    <property type="protein sequence ID" value="MBU2689495.1"/>
    <property type="molecule type" value="Genomic_DNA"/>
</dbReference>
<dbReference type="InterPro" id="IPR017850">
    <property type="entry name" value="Alkaline_phosphatase_core_sf"/>
</dbReference>
<dbReference type="PANTHER" id="PTHR43751">
    <property type="entry name" value="SULFATASE"/>
    <property type="match status" value="1"/>
</dbReference>
<dbReference type="InterPro" id="IPR011990">
    <property type="entry name" value="TPR-like_helical_dom_sf"/>
</dbReference>
<dbReference type="Pfam" id="PF00884">
    <property type="entry name" value="Sulfatase"/>
    <property type="match status" value="1"/>
</dbReference>
<protein>
    <submittedName>
        <fullName evidence="3">Sulfatase-like hydrolase/transferase</fullName>
    </submittedName>
</protein>
<dbReference type="InterPro" id="IPR052701">
    <property type="entry name" value="GAG_Ulvan_Degrading_Sulfatases"/>
</dbReference>
<dbReference type="InterPro" id="IPR000917">
    <property type="entry name" value="Sulfatase_N"/>
</dbReference>
<dbReference type="Pfam" id="PF14559">
    <property type="entry name" value="TPR_19"/>
    <property type="match status" value="1"/>
</dbReference>
<dbReference type="InterPro" id="IPR019734">
    <property type="entry name" value="TPR_rpt"/>
</dbReference>
<keyword evidence="3" id="KW-0378">Hydrolase</keyword>
<evidence type="ECO:0000313" key="4">
    <source>
        <dbReference type="Proteomes" id="UP000777784"/>
    </source>
</evidence>
<name>A0A948RR76_UNCEI</name>
<dbReference type="SMART" id="SM00028">
    <property type="entry name" value="TPR"/>
    <property type="match status" value="6"/>
</dbReference>
<dbReference type="Gene3D" id="1.25.40.10">
    <property type="entry name" value="Tetratricopeptide repeat domain"/>
    <property type="match status" value="1"/>
</dbReference>
<feature type="repeat" description="TPR" evidence="1">
    <location>
        <begin position="487"/>
        <end position="520"/>
    </location>
</feature>
<evidence type="ECO:0000313" key="3">
    <source>
        <dbReference type="EMBL" id="MBU2689495.1"/>
    </source>
</evidence>
<proteinExistence type="predicted"/>
<organism evidence="3 4">
    <name type="scientific">Eiseniibacteriota bacterium</name>
    <dbReference type="NCBI Taxonomy" id="2212470"/>
    <lineage>
        <taxon>Bacteria</taxon>
        <taxon>Candidatus Eiseniibacteriota</taxon>
    </lineage>
</organism>
<dbReference type="GO" id="GO:0016787">
    <property type="term" value="F:hydrolase activity"/>
    <property type="evidence" value="ECO:0007669"/>
    <property type="project" value="UniProtKB-KW"/>
</dbReference>
<feature type="repeat" description="TPR" evidence="1">
    <location>
        <begin position="589"/>
        <end position="622"/>
    </location>
</feature>
<dbReference type="Gene3D" id="3.40.720.10">
    <property type="entry name" value="Alkaline Phosphatase, subunit A"/>
    <property type="match status" value="2"/>
</dbReference>
<gene>
    <name evidence="3" type="ORF">KJ970_01085</name>
</gene>
<feature type="domain" description="Sulfatase N-terminal" evidence="2">
    <location>
        <begin position="44"/>
        <end position="326"/>
    </location>
</feature>
<accession>A0A948RR76</accession>
<dbReference type="CDD" id="cd16148">
    <property type="entry name" value="sulfatase_like"/>
    <property type="match status" value="1"/>
</dbReference>
<dbReference type="SUPFAM" id="SSF48452">
    <property type="entry name" value="TPR-like"/>
    <property type="match status" value="1"/>
</dbReference>
<dbReference type="Pfam" id="PF13432">
    <property type="entry name" value="TPR_16"/>
    <property type="match status" value="2"/>
</dbReference>
<dbReference type="SUPFAM" id="SSF53649">
    <property type="entry name" value="Alkaline phosphatase-like"/>
    <property type="match status" value="1"/>
</dbReference>
<keyword evidence="1" id="KW-0802">TPR repeat</keyword>